<reference evidence="1" key="2">
    <citation type="journal article" date="2022" name="New Phytol.">
        <title>Evolutionary transition to the ectomycorrhizal habit in the genomes of a hyperdiverse lineage of mushroom-forming fungi.</title>
        <authorList>
            <person name="Looney B."/>
            <person name="Miyauchi S."/>
            <person name="Morin E."/>
            <person name="Drula E."/>
            <person name="Courty P.E."/>
            <person name="Kohler A."/>
            <person name="Kuo A."/>
            <person name="LaButti K."/>
            <person name="Pangilinan J."/>
            <person name="Lipzen A."/>
            <person name="Riley R."/>
            <person name="Andreopoulos W."/>
            <person name="He G."/>
            <person name="Johnson J."/>
            <person name="Nolan M."/>
            <person name="Tritt A."/>
            <person name="Barry K.W."/>
            <person name="Grigoriev I.V."/>
            <person name="Nagy L.G."/>
            <person name="Hibbett D."/>
            <person name="Henrissat B."/>
            <person name="Matheny P.B."/>
            <person name="Labbe J."/>
            <person name="Martin F.M."/>
        </authorList>
    </citation>
    <scope>NUCLEOTIDE SEQUENCE</scope>
    <source>
        <strain evidence="1">HHB10654</strain>
    </source>
</reference>
<accession>A0ACB8TJF2</accession>
<dbReference type="Proteomes" id="UP000814140">
    <property type="component" value="Unassembled WGS sequence"/>
</dbReference>
<reference evidence="1" key="1">
    <citation type="submission" date="2021-03" db="EMBL/GenBank/DDBJ databases">
        <authorList>
            <consortium name="DOE Joint Genome Institute"/>
            <person name="Ahrendt S."/>
            <person name="Looney B.P."/>
            <person name="Miyauchi S."/>
            <person name="Morin E."/>
            <person name="Drula E."/>
            <person name="Courty P.E."/>
            <person name="Chicoki N."/>
            <person name="Fauchery L."/>
            <person name="Kohler A."/>
            <person name="Kuo A."/>
            <person name="Labutti K."/>
            <person name="Pangilinan J."/>
            <person name="Lipzen A."/>
            <person name="Riley R."/>
            <person name="Andreopoulos W."/>
            <person name="He G."/>
            <person name="Johnson J."/>
            <person name="Barry K.W."/>
            <person name="Grigoriev I.V."/>
            <person name="Nagy L."/>
            <person name="Hibbett D."/>
            <person name="Henrissat B."/>
            <person name="Matheny P.B."/>
            <person name="Labbe J."/>
            <person name="Martin F."/>
        </authorList>
    </citation>
    <scope>NUCLEOTIDE SEQUENCE</scope>
    <source>
        <strain evidence="1">HHB10654</strain>
    </source>
</reference>
<name>A0ACB8TJF2_9AGAM</name>
<keyword evidence="2" id="KW-1185">Reference proteome</keyword>
<evidence type="ECO:0000313" key="1">
    <source>
        <dbReference type="EMBL" id="KAI0068584.1"/>
    </source>
</evidence>
<gene>
    <name evidence="1" type="ORF">BV25DRAFT_1910349</name>
</gene>
<sequence>MASTSDSQSSFTLRTPELGTSEPLYQVKLLTALRSGDPAAVQPFLAEIGKERRRSREGDADVGAAALHLAIRCASTDTVALLLDHRSISPNAVHPHDSGTTALHLAASLGRADVVNLLLEQEGIDDTLKDRDGHTVTDVARGKGVLRVINDSRAFLTASYRSLLRTYIHSERHLPPPPQLIALLSSPRVRLLDLSYLDDASGTTLLHEATKRKDLRLVELAVRGGADVFVRDRKGRTVQEMAGKDDRTRVFLRQFTNINTTLIDDAPAKAPPLLKGYLNKYTNVARGYGTRWFVLHNGVLSYYRHQEDEHVASRGSIAMKTAVLRVAAHAEKLRFEVHSTPSRGHSSVQKWFLKANHPVEAARWTQAISKAIDWAKSEAGEEAAIKTRSAHGSVSSTLSIPLSQNAKKERSDTDSVASSLLGTDDEATAVSTDSPYPPHHIPHHLRGDTLTAEKDDPDSSSGNESTDRVSDIHGPPHEPSFELHGNSTAAQLDLTAQLLSNMLTPSNPPARTAKLQQALRESMASVQGMMNEYVMMVKERDDWWRARLAREQKRQTIWEQSLQSVVKEGEALEKELRSRARRRSRSGFDSAAVGEMGTIKSRPLPLSPPPPDVVEEGGLSPMEPTLPTPTAPPPIARQPSIPRQPSFGTSSAGRALSVTPTVARRFSALDLMSSNGMMDDNEEAILTDEEDEFFDAIETNALPNLVVNEALEGHAPALPSDIDTSQYQGYAHLRKALPLEDDKRPPTSLWSVLKHSIGKDLTKISFPVFFNEPTSMLQRMAEDMEFSECLDCASGETDPLKRIAFVAAFAMSNYSSTIGRIAKPFNPMLAETFEYVRLDKEFRYLSEQVSHHPPISACWAEGPRWRYYGEVDAQNKFTGKSFEIRPTGVAHADLYLPEELGPEYPKYENRHLIGKKAVEHYSWKKVTTNVSGFILGSPTIDHYGDMVITNHRTQDQCVLTFKPRGWRGKDAYEISGYVADKKGNVAYEIAGRWNSQLIMRPVGLTPGPLNPDMTVRGPNSPHPTPEFILLWRNSEKPHMPFNLTPFAITLNDAPPDLRSYLAPTDCRLRPDQRAFEVGKYERANELKQKQEEHQRATRKAREEGRLPPHKPRWFTAETEFDTGERVWTPVRSGDLNELDYWVQREKAFKGLEDAWESCDHIFIEDEP</sequence>
<dbReference type="EMBL" id="MU277187">
    <property type="protein sequence ID" value="KAI0068584.1"/>
    <property type="molecule type" value="Genomic_DNA"/>
</dbReference>
<proteinExistence type="predicted"/>
<comment type="caution">
    <text evidence="1">The sequence shown here is derived from an EMBL/GenBank/DDBJ whole genome shotgun (WGS) entry which is preliminary data.</text>
</comment>
<organism evidence="1 2">
    <name type="scientific">Artomyces pyxidatus</name>
    <dbReference type="NCBI Taxonomy" id="48021"/>
    <lineage>
        <taxon>Eukaryota</taxon>
        <taxon>Fungi</taxon>
        <taxon>Dikarya</taxon>
        <taxon>Basidiomycota</taxon>
        <taxon>Agaricomycotina</taxon>
        <taxon>Agaricomycetes</taxon>
        <taxon>Russulales</taxon>
        <taxon>Auriscalpiaceae</taxon>
        <taxon>Artomyces</taxon>
    </lineage>
</organism>
<evidence type="ECO:0000313" key="2">
    <source>
        <dbReference type="Proteomes" id="UP000814140"/>
    </source>
</evidence>
<protein>
    <submittedName>
        <fullName evidence="1">Uncharacterized protein</fullName>
    </submittedName>
</protein>